<organism evidence="1 2">
    <name type="scientific">Phrynosoma platyrhinos</name>
    <name type="common">Desert horned lizard</name>
    <dbReference type="NCBI Taxonomy" id="52577"/>
    <lineage>
        <taxon>Eukaryota</taxon>
        <taxon>Metazoa</taxon>
        <taxon>Chordata</taxon>
        <taxon>Craniata</taxon>
        <taxon>Vertebrata</taxon>
        <taxon>Euteleostomi</taxon>
        <taxon>Lepidosauria</taxon>
        <taxon>Squamata</taxon>
        <taxon>Bifurcata</taxon>
        <taxon>Unidentata</taxon>
        <taxon>Episquamata</taxon>
        <taxon>Toxicofera</taxon>
        <taxon>Iguania</taxon>
        <taxon>Phrynosomatidae</taxon>
        <taxon>Phrynosomatinae</taxon>
        <taxon>Phrynosoma</taxon>
    </lineage>
</organism>
<evidence type="ECO:0000313" key="2">
    <source>
        <dbReference type="Proteomes" id="UP000826234"/>
    </source>
</evidence>
<comment type="caution">
    <text evidence="1">The sequence shown here is derived from an EMBL/GenBank/DDBJ whole genome shotgun (WGS) entry which is preliminary data.</text>
</comment>
<sequence length="175" mass="18834">MATIEELAHQIIEQQMGEMAHSQGSVTQTLMDGTSQRIQIVPADTGLSLPRRIQIVTDQQTGQKIQIVTALDQSATGKQFILTNHDGSTPSKVILARQDSTPGKVFLTTPDAAGVNQLFFTSPDISTQHIQILTDSSPTEQTLNKVFDLCVVCGDKASGNSLCCCTFSIVGWVVT</sequence>
<name>A0ABQ7SHF6_PHRPL</name>
<gene>
    <name evidence="1" type="ORF">JD844_028130</name>
</gene>
<evidence type="ECO:0000313" key="1">
    <source>
        <dbReference type="EMBL" id="KAH0616759.1"/>
    </source>
</evidence>
<protein>
    <submittedName>
        <fullName evidence="1">Uncharacterized protein</fullName>
    </submittedName>
</protein>
<dbReference type="Proteomes" id="UP000826234">
    <property type="component" value="Unassembled WGS sequence"/>
</dbReference>
<accession>A0ABQ7SHF6</accession>
<dbReference type="EMBL" id="JAIPUX010005290">
    <property type="protein sequence ID" value="KAH0616759.1"/>
    <property type="molecule type" value="Genomic_DNA"/>
</dbReference>
<reference evidence="1 2" key="1">
    <citation type="journal article" date="2022" name="Gigascience">
        <title>A chromosome-level genome assembly and annotation of the desert horned lizard, Phrynosoma platyrhinos, provides insight into chromosomal rearrangements among reptiles.</title>
        <authorList>
            <person name="Koochekian N."/>
            <person name="Ascanio A."/>
            <person name="Farleigh K."/>
            <person name="Card D.C."/>
            <person name="Schield D.R."/>
            <person name="Castoe T.A."/>
            <person name="Jezkova T."/>
        </authorList>
    </citation>
    <scope>NUCLEOTIDE SEQUENCE [LARGE SCALE GENOMIC DNA]</scope>
    <source>
        <strain evidence="1">NK-2021</strain>
    </source>
</reference>
<proteinExistence type="predicted"/>
<keyword evidence="2" id="KW-1185">Reference proteome</keyword>